<evidence type="ECO:0000313" key="2">
    <source>
        <dbReference type="Proteomes" id="UP001244341"/>
    </source>
</evidence>
<organism evidence="1 2">
    <name type="scientific">Tetradesmus obliquus</name>
    <name type="common">Green alga</name>
    <name type="synonym">Acutodesmus obliquus</name>
    <dbReference type="NCBI Taxonomy" id="3088"/>
    <lineage>
        <taxon>Eukaryota</taxon>
        <taxon>Viridiplantae</taxon>
        <taxon>Chlorophyta</taxon>
        <taxon>core chlorophytes</taxon>
        <taxon>Chlorophyceae</taxon>
        <taxon>CS clade</taxon>
        <taxon>Sphaeropleales</taxon>
        <taxon>Scenedesmaceae</taxon>
        <taxon>Tetradesmus</taxon>
    </lineage>
</organism>
<proteinExistence type="predicted"/>
<dbReference type="PANTHER" id="PTHR16222">
    <property type="entry name" value="ADP-RIBOSYLGLYCOHYDROLASE"/>
    <property type="match status" value="1"/>
</dbReference>
<evidence type="ECO:0008006" key="3">
    <source>
        <dbReference type="Google" id="ProtNLM"/>
    </source>
</evidence>
<gene>
    <name evidence="1" type="ORF">OEZ85_007576</name>
</gene>
<accession>A0ABY8TKU4</accession>
<dbReference type="Gene3D" id="1.10.4080.10">
    <property type="entry name" value="ADP-ribosylation/Crystallin J1"/>
    <property type="match status" value="1"/>
</dbReference>
<protein>
    <recommendedName>
        <fullName evidence="3">ADP-ribosylglycohydrolase</fullName>
    </recommendedName>
</protein>
<dbReference type="Pfam" id="PF03747">
    <property type="entry name" value="ADP_ribosyl_GH"/>
    <property type="match status" value="1"/>
</dbReference>
<evidence type="ECO:0000313" key="1">
    <source>
        <dbReference type="EMBL" id="WIA08118.1"/>
    </source>
</evidence>
<keyword evidence="2" id="KW-1185">Reference proteome</keyword>
<dbReference type="EMBL" id="CP126208">
    <property type="protein sequence ID" value="WIA08118.1"/>
    <property type="molecule type" value="Genomic_DNA"/>
</dbReference>
<reference evidence="1 2" key="1">
    <citation type="submission" date="2023-05" db="EMBL/GenBank/DDBJ databases">
        <title>A 100% complete, gapless, phased diploid assembly of the Scenedesmus obliquus UTEX 3031 genome.</title>
        <authorList>
            <person name="Biondi T.C."/>
            <person name="Hanschen E.R."/>
            <person name="Kwon T."/>
            <person name="Eng W."/>
            <person name="Kruse C.P.S."/>
            <person name="Koehler S.I."/>
            <person name="Kunde Y."/>
            <person name="Gleasner C.D."/>
            <person name="You Mak K.T."/>
            <person name="Polle J."/>
            <person name="Hovde B.T."/>
            <person name="Starkenburg S.R."/>
        </authorList>
    </citation>
    <scope>NUCLEOTIDE SEQUENCE [LARGE SCALE GENOMIC DNA]</scope>
    <source>
        <strain evidence="1 2">DOE0152z</strain>
    </source>
</reference>
<sequence>MAASYTATYSLGREAVTAACFCTVWLSAAATSLPKASSGPSMQLAATHQRAGFAAPRTVTVAPRSVSTAATAPAAQGSMAPAATKDRAKGAVVGALVADAATMGLHWIYDQGKLEQLLASKGKQAAPEFFDPPSCPFYEMPSGSLSPYGGELHALLRYMSQPAQAAAAASKAPLDGPSWAAALASYFKDVYAGYKNKSVKSLIANIEAGKAYPATGDAEDTQANSLCKLPLIAAVYAGSSELPAAVEASVRAQQNNDASVTMGLAAAKILEKVILGSSIDEALAWAQQQGNLPPAEAQLVSAALAAKGEPFNTAAQKFGVACSMPGAFQNALLAAAGAKSYSDGIRTNMLAGGDNCSRSVYLGALLGAAYGVDGVPQEWRAKVTGWQKMEAAIDAVVV</sequence>
<dbReference type="PANTHER" id="PTHR16222:SF17">
    <property type="entry name" value="SELENOPROTEIN J"/>
    <property type="match status" value="1"/>
</dbReference>
<dbReference type="SUPFAM" id="SSF101478">
    <property type="entry name" value="ADP-ribosylglycohydrolase"/>
    <property type="match status" value="1"/>
</dbReference>
<dbReference type="InterPro" id="IPR050792">
    <property type="entry name" value="ADP-ribosylglycohydrolase"/>
</dbReference>
<dbReference type="InterPro" id="IPR036705">
    <property type="entry name" value="Ribosyl_crysJ1_sf"/>
</dbReference>
<dbReference type="Proteomes" id="UP001244341">
    <property type="component" value="Chromosome 1b"/>
</dbReference>
<name>A0ABY8TKU4_TETOB</name>
<dbReference type="InterPro" id="IPR005502">
    <property type="entry name" value="Ribosyl_crysJ1"/>
</dbReference>